<protein>
    <recommendedName>
        <fullName evidence="3">Rad50/SbcC-type AAA domain-containing protein</fullName>
    </recommendedName>
</protein>
<dbReference type="SUPFAM" id="SSF52540">
    <property type="entry name" value="P-loop containing nucleoside triphosphate hydrolases"/>
    <property type="match status" value="1"/>
</dbReference>
<keyword evidence="1" id="KW-0175">Coiled coil</keyword>
<feature type="coiled-coil region" evidence="1">
    <location>
        <begin position="248"/>
        <end position="275"/>
    </location>
</feature>
<dbReference type="EMBL" id="LAZR01028750">
    <property type="protein sequence ID" value="KKL61668.1"/>
    <property type="molecule type" value="Genomic_DNA"/>
</dbReference>
<evidence type="ECO:0000256" key="1">
    <source>
        <dbReference type="SAM" id="Coils"/>
    </source>
</evidence>
<dbReference type="Gene3D" id="3.40.50.300">
    <property type="entry name" value="P-loop containing nucleotide triphosphate hydrolases"/>
    <property type="match status" value="1"/>
</dbReference>
<accession>A0A0F9DIZ4</accession>
<organism evidence="2">
    <name type="scientific">marine sediment metagenome</name>
    <dbReference type="NCBI Taxonomy" id="412755"/>
    <lineage>
        <taxon>unclassified sequences</taxon>
        <taxon>metagenomes</taxon>
        <taxon>ecological metagenomes</taxon>
    </lineage>
</organism>
<reference evidence="2" key="1">
    <citation type="journal article" date="2015" name="Nature">
        <title>Complex archaea that bridge the gap between prokaryotes and eukaryotes.</title>
        <authorList>
            <person name="Spang A."/>
            <person name="Saw J.H."/>
            <person name="Jorgensen S.L."/>
            <person name="Zaremba-Niedzwiedzka K."/>
            <person name="Martijn J."/>
            <person name="Lind A.E."/>
            <person name="van Eijk R."/>
            <person name="Schleper C."/>
            <person name="Guy L."/>
            <person name="Ettema T.J."/>
        </authorList>
    </citation>
    <scope>NUCLEOTIDE SEQUENCE</scope>
</reference>
<comment type="caution">
    <text evidence="2">The sequence shown here is derived from an EMBL/GenBank/DDBJ whole genome shotgun (WGS) entry which is preliminary data.</text>
</comment>
<dbReference type="AlphaFoldDB" id="A0A0F9DIZ4"/>
<dbReference type="InterPro" id="IPR027417">
    <property type="entry name" value="P-loop_NTPase"/>
</dbReference>
<sequence length="490" mass="52682">MDPIEVKEHGLIEHITLPVSPGVKIFRGPNDCGKSVLLEGLSRTLGNQRAKAACRTGQKQGSITGMGVRLTVSKRTAVKGVLVVDSIEGRYTVADLVDPHIKDPVAADTRRIHALLSLNGVEADPIKFHDLLPGGAEQFVSIVGPVEGSDLVELAGVIKRRFEAAARDAARRADDFALQADACRIACEDVDTSVETNTEELETRLLEAAGHSATLEERSKAAGKAHEEAVRVATLLSEAKAEYTGPTREDAYAKLECLRADYAEWDEKRRQAASKAETLKNGVDVATAALRTAEIHVRTVARWQASIDATIACDPPSADDVAEAARKVTEARRAIENGRLARDAIAKQERADGHRGEGEIHAAQAESLRQAALGTDDVLSNAVDSETLTVVGGRLMTPTEDRGLIPFGERSQGYRADVAIREAIKLLKAQGTHESAIIIIPQELWEGLQPKLQKAIDAQSREAGVTIYTAEAVDEELHVTAFDGDGQATE</sequence>
<evidence type="ECO:0008006" key="3">
    <source>
        <dbReference type="Google" id="ProtNLM"/>
    </source>
</evidence>
<evidence type="ECO:0000313" key="2">
    <source>
        <dbReference type="EMBL" id="KKL61668.1"/>
    </source>
</evidence>
<name>A0A0F9DIZ4_9ZZZZ</name>
<proteinExistence type="predicted"/>
<gene>
    <name evidence="2" type="ORF">LCGC14_2192990</name>
</gene>